<name>A0ABQ2DK64_9MICC</name>
<keyword evidence="2" id="KW-1185">Reference proteome</keyword>
<dbReference type="Proteomes" id="UP000606115">
    <property type="component" value="Unassembled WGS sequence"/>
</dbReference>
<dbReference type="PROSITE" id="PS51257">
    <property type="entry name" value="PROKAR_LIPOPROTEIN"/>
    <property type="match status" value="1"/>
</dbReference>
<sequence>MNGKKSSRQHLGICYFSGSSCLNTAQLGQVDPSKTPIPSAKFPELHVDYHERRNILELRGMLGPESMHLWERAIT</sequence>
<evidence type="ECO:0000313" key="2">
    <source>
        <dbReference type="Proteomes" id="UP000606115"/>
    </source>
</evidence>
<protein>
    <submittedName>
        <fullName evidence="1">Uncharacterized protein</fullName>
    </submittedName>
</protein>
<comment type="caution">
    <text evidence="1">The sequence shown here is derived from an EMBL/GenBank/DDBJ whole genome shotgun (WGS) entry which is preliminary data.</text>
</comment>
<proteinExistence type="predicted"/>
<dbReference type="EMBL" id="BMKX01000004">
    <property type="protein sequence ID" value="GGJ61121.1"/>
    <property type="molecule type" value="Genomic_DNA"/>
</dbReference>
<reference evidence="2" key="1">
    <citation type="journal article" date="2019" name="Int. J. Syst. Evol. Microbiol.">
        <title>The Global Catalogue of Microorganisms (GCM) 10K type strain sequencing project: providing services to taxonomists for standard genome sequencing and annotation.</title>
        <authorList>
            <consortium name="The Broad Institute Genomics Platform"/>
            <consortium name="The Broad Institute Genome Sequencing Center for Infectious Disease"/>
            <person name="Wu L."/>
            <person name="Ma J."/>
        </authorList>
    </citation>
    <scope>NUCLEOTIDE SEQUENCE [LARGE SCALE GENOMIC DNA]</scope>
    <source>
        <strain evidence="2">CGMCC 1.3685</strain>
    </source>
</reference>
<evidence type="ECO:0000313" key="1">
    <source>
        <dbReference type="EMBL" id="GGJ61121.1"/>
    </source>
</evidence>
<gene>
    <name evidence="1" type="ORF">GCM10007173_19840</name>
</gene>
<organism evidence="1 2">
    <name type="scientific">Glutamicibacter ardleyensis</name>
    <dbReference type="NCBI Taxonomy" id="225894"/>
    <lineage>
        <taxon>Bacteria</taxon>
        <taxon>Bacillati</taxon>
        <taxon>Actinomycetota</taxon>
        <taxon>Actinomycetes</taxon>
        <taxon>Micrococcales</taxon>
        <taxon>Micrococcaceae</taxon>
        <taxon>Glutamicibacter</taxon>
    </lineage>
</organism>
<accession>A0ABQ2DK64</accession>